<feature type="domain" description="ATP-grasp" evidence="15">
    <location>
        <begin position="122"/>
        <end position="319"/>
    </location>
</feature>
<dbReference type="Gene3D" id="3.30.470.20">
    <property type="entry name" value="ATP-grasp fold, B domain"/>
    <property type="match status" value="1"/>
</dbReference>
<dbReference type="Pfam" id="PF00364">
    <property type="entry name" value="Biotin_lipoyl"/>
    <property type="match status" value="1"/>
</dbReference>
<dbReference type="InterPro" id="IPR050856">
    <property type="entry name" value="Biotin_carboxylase_complex"/>
</dbReference>
<evidence type="ECO:0000256" key="13">
    <source>
        <dbReference type="PROSITE-ProRule" id="PRU00409"/>
    </source>
</evidence>
<feature type="domain" description="Lipoyl-binding" evidence="14">
    <location>
        <begin position="593"/>
        <end position="668"/>
    </location>
</feature>
<evidence type="ECO:0000256" key="2">
    <source>
        <dbReference type="ARBA" id="ARBA00003761"/>
    </source>
</evidence>
<dbReference type="PROSITE" id="PS50968">
    <property type="entry name" value="BIOTINYL_LIPOYL"/>
    <property type="match status" value="1"/>
</dbReference>
<reference evidence="18" key="1">
    <citation type="submission" date="2018-02" db="EMBL/GenBank/DDBJ databases">
        <title>Genome sequencing of Solimonas sp. HR-BB.</title>
        <authorList>
            <person name="Lee Y."/>
            <person name="Jeon C.O."/>
        </authorList>
    </citation>
    <scope>NUCLEOTIDE SEQUENCE [LARGE SCALE GENOMIC DNA]</scope>
    <source>
        <strain evidence="18">HR-E</strain>
    </source>
</reference>
<dbReference type="PROSITE" id="PS00188">
    <property type="entry name" value="BIOTIN"/>
    <property type="match status" value="1"/>
</dbReference>
<dbReference type="FunFam" id="3.30.470.20:FF:000028">
    <property type="entry name" value="Methylcrotonoyl-CoA carboxylase subunit alpha, mitochondrial"/>
    <property type="match status" value="1"/>
</dbReference>
<evidence type="ECO:0000256" key="8">
    <source>
        <dbReference type="ARBA" id="ARBA00022840"/>
    </source>
</evidence>
<comment type="pathway">
    <text evidence="3">Lipid metabolism; malonyl-CoA biosynthesis; malonyl-CoA from acetyl-CoA: step 1/1.</text>
</comment>
<dbReference type="PROSITE" id="PS50979">
    <property type="entry name" value="BC"/>
    <property type="match status" value="1"/>
</dbReference>
<dbReference type="RefSeq" id="WP_105191386.1">
    <property type="nucleotide sequence ID" value="NZ_PTQZ01000040.1"/>
</dbReference>
<gene>
    <name evidence="17" type="ORF">C5O18_03030</name>
</gene>
<dbReference type="FunFam" id="2.40.50.100:FF:000003">
    <property type="entry name" value="Acetyl-CoA carboxylase biotin carboxyl carrier protein"/>
    <property type="match status" value="1"/>
</dbReference>
<keyword evidence="18" id="KW-1185">Reference proteome</keyword>
<dbReference type="InterPro" id="IPR005481">
    <property type="entry name" value="BC-like_N"/>
</dbReference>
<dbReference type="Proteomes" id="UP000243900">
    <property type="component" value="Unassembled WGS sequence"/>
</dbReference>
<dbReference type="SUPFAM" id="SSF52440">
    <property type="entry name" value="PreATP-grasp domain"/>
    <property type="match status" value="1"/>
</dbReference>
<evidence type="ECO:0000256" key="4">
    <source>
        <dbReference type="ARBA" id="ARBA00011750"/>
    </source>
</evidence>
<dbReference type="InterPro" id="IPR011054">
    <property type="entry name" value="Rudment_hybrid_motif"/>
</dbReference>
<comment type="subunit">
    <text evidence="4">Acetyl-CoA carboxylase is a heterohexamer of biotin carboxyl carrier protein, biotin carboxylase and the two subunits of carboxyl transferase in a 2:2 complex.</text>
</comment>
<dbReference type="GO" id="GO:0046872">
    <property type="term" value="F:metal ion binding"/>
    <property type="evidence" value="ECO:0007669"/>
    <property type="project" value="InterPro"/>
</dbReference>
<dbReference type="AlphaFoldDB" id="A0A2P6ATV7"/>
<dbReference type="SUPFAM" id="SSF56059">
    <property type="entry name" value="Glutathione synthetase ATP-binding domain-like"/>
    <property type="match status" value="1"/>
</dbReference>
<dbReference type="Pfam" id="PF02786">
    <property type="entry name" value="CPSase_L_D2"/>
    <property type="match status" value="1"/>
</dbReference>
<dbReference type="SUPFAM" id="SSF51230">
    <property type="entry name" value="Single hybrid motif"/>
    <property type="match status" value="1"/>
</dbReference>
<dbReference type="InterPro" id="IPR011053">
    <property type="entry name" value="Single_hybrid_motif"/>
</dbReference>
<dbReference type="SUPFAM" id="SSF51246">
    <property type="entry name" value="Rudiment single hybrid motif"/>
    <property type="match status" value="1"/>
</dbReference>
<dbReference type="OrthoDB" id="9763189at2"/>
<evidence type="ECO:0000256" key="11">
    <source>
        <dbReference type="ARBA" id="ARBA00033786"/>
    </source>
</evidence>
<dbReference type="PROSITE" id="PS00867">
    <property type="entry name" value="CPSASE_2"/>
    <property type="match status" value="1"/>
</dbReference>
<comment type="cofactor">
    <cofactor evidence="1">
        <name>biotin</name>
        <dbReference type="ChEBI" id="CHEBI:57586"/>
    </cofactor>
</comment>
<proteinExistence type="predicted"/>
<evidence type="ECO:0000259" key="15">
    <source>
        <dbReference type="PROSITE" id="PS50975"/>
    </source>
</evidence>
<dbReference type="FunFam" id="3.30.1490.20:FF:000003">
    <property type="entry name" value="acetyl-CoA carboxylase isoform X1"/>
    <property type="match status" value="1"/>
</dbReference>
<organism evidence="17 18">
    <name type="scientific">Amnimonas aquatica</name>
    <dbReference type="NCBI Taxonomy" id="2094561"/>
    <lineage>
        <taxon>Bacteria</taxon>
        <taxon>Pseudomonadati</taxon>
        <taxon>Pseudomonadota</taxon>
        <taxon>Gammaproteobacteria</taxon>
        <taxon>Moraxellales</taxon>
        <taxon>Moraxellaceae</taxon>
        <taxon>Amnimonas</taxon>
    </lineage>
</organism>
<dbReference type="Pfam" id="PF00289">
    <property type="entry name" value="Biotin_carb_N"/>
    <property type="match status" value="1"/>
</dbReference>
<dbReference type="InterPro" id="IPR011764">
    <property type="entry name" value="Biotin_carboxylation_dom"/>
</dbReference>
<dbReference type="InterPro" id="IPR000089">
    <property type="entry name" value="Biotin_lipoyl"/>
</dbReference>
<sequence length="671" mass="71154">MSRFDTVLIANRGEIAARVIRGCRAQGYRTVAVHSEADRDALHVREADVAICIGPGPVGESYLCIDKLIAAAREGGAGAIHPGYGFLSEREDFAQAVQDAGLVFIGPDPDAIEAMGNKSASKERMIAAGVPCVPGYQGAGQDDDLLVAEAIKVGLPVMVKAAAGGGGRGMRLVHEVGELKAAIQSARSEATNAFGDGQLLIEKAVLQARHVEIQIFGDRHGNVVHLGERDCSVQRRNQKVIEEAPSPAVDPSLRQRMGEAAVAAAKAVNYVGAGTVEFMLAADGSFYFLEMNTRLQVEHPVTELIHDLDLVAWQLQVAQGDPLPLAQDAIDARRHGHAIEVRLCAEDPARGFLPQTGRILAWRTPSGPGLRADHCVIEGGVISPYYDSLQGKLMAWGETRERAIHKLIGMLRDTAFLGLASNRDFLIELLSHPEFQGPGVTTGFIAEQYPAERISALAEPSAGQRALAAALLVHTDALALQAGGALDASLLGWHSANHTPTLLKLRRGEQTEALTVSQSGSGEYRVAVSDAAPDTTGGVESLRILAVDGCRVDYLADGRRRHAWFARSGSQLWLASETVTALYEDATYEPAQAAEAGSDGRILAPIDGKVVAVQVEAGQTVAKGDPLLVLEAMKMEFRLQAPVAGTVEAVMAGVGGQVSLRQLLVQITPAA</sequence>
<evidence type="ECO:0000256" key="7">
    <source>
        <dbReference type="ARBA" id="ARBA00022741"/>
    </source>
</evidence>
<dbReference type="InterPro" id="IPR016185">
    <property type="entry name" value="PreATP-grasp_dom_sf"/>
</dbReference>
<evidence type="ECO:0000259" key="14">
    <source>
        <dbReference type="PROSITE" id="PS50968"/>
    </source>
</evidence>
<keyword evidence="7 13" id="KW-0547">Nucleotide-binding</keyword>
<dbReference type="InterPro" id="IPR005482">
    <property type="entry name" value="Biotin_COase_C"/>
</dbReference>
<evidence type="ECO:0000256" key="10">
    <source>
        <dbReference type="ARBA" id="ARBA00023267"/>
    </source>
</evidence>
<evidence type="ECO:0000256" key="12">
    <source>
        <dbReference type="ARBA" id="ARBA00048600"/>
    </source>
</evidence>
<keyword evidence="10" id="KW-0092">Biotin</keyword>
<evidence type="ECO:0000256" key="1">
    <source>
        <dbReference type="ARBA" id="ARBA00001953"/>
    </source>
</evidence>
<keyword evidence="6" id="KW-0436">Ligase</keyword>
<feature type="domain" description="Biotin carboxylation" evidence="16">
    <location>
        <begin position="3"/>
        <end position="450"/>
    </location>
</feature>
<dbReference type="Gene3D" id="2.40.50.100">
    <property type="match status" value="1"/>
</dbReference>
<dbReference type="SMART" id="SM00878">
    <property type="entry name" value="Biotin_carb_C"/>
    <property type="match status" value="1"/>
</dbReference>
<comment type="caution">
    <text evidence="17">The sequence shown here is derived from an EMBL/GenBank/DDBJ whole genome shotgun (WGS) entry which is preliminary data.</text>
</comment>
<evidence type="ECO:0000256" key="3">
    <source>
        <dbReference type="ARBA" id="ARBA00004956"/>
    </source>
</evidence>
<dbReference type="CDD" id="cd06850">
    <property type="entry name" value="biotinyl_domain"/>
    <property type="match status" value="1"/>
</dbReference>
<dbReference type="GO" id="GO:0005524">
    <property type="term" value="F:ATP binding"/>
    <property type="evidence" value="ECO:0007669"/>
    <property type="project" value="UniProtKB-UniRule"/>
</dbReference>
<dbReference type="EMBL" id="PTQZ01000040">
    <property type="protein sequence ID" value="PQA48590.1"/>
    <property type="molecule type" value="Genomic_DNA"/>
</dbReference>
<dbReference type="PANTHER" id="PTHR18866:SF33">
    <property type="entry name" value="METHYLCROTONOYL-COA CARBOXYLASE SUBUNIT ALPHA, MITOCHONDRIAL-RELATED"/>
    <property type="match status" value="1"/>
</dbReference>
<dbReference type="InterPro" id="IPR001882">
    <property type="entry name" value="Biotin_BS"/>
</dbReference>
<protein>
    <recommendedName>
        <fullName evidence="5">Biotin carboxylase</fullName>
    </recommendedName>
    <alternativeName>
        <fullName evidence="11">Acetyl-coenzyme A carboxylase biotin carboxylase subunit A</fullName>
    </alternativeName>
</protein>
<evidence type="ECO:0000256" key="9">
    <source>
        <dbReference type="ARBA" id="ARBA00022946"/>
    </source>
</evidence>
<comment type="function">
    <text evidence="2">This protein is a component of the acetyl coenzyme A carboxylase complex; first, biotin carboxylase catalyzes the carboxylation of the carrier protein and then the transcarboxylase transfers the carboxyl group to form malonyl-CoA.</text>
</comment>
<keyword evidence="8 13" id="KW-0067">ATP-binding</keyword>
<accession>A0A2P6ATV7</accession>
<evidence type="ECO:0000256" key="5">
    <source>
        <dbReference type="ARBA" id="ARBA00017242"/>
    </source>
</evidence>
<dbReference type="InterPro" id="IPR005479">
    <property type="entry name" value="CPAse_ATP-bd"/>
</dbReference>
<evidence type="ECO:0000313" key="18">
    <source>
        <dbReference type="Proteomes" id="UP000243900"/>
    </source>
</evidence>
<evidence type="ECO:0000259" key="16">
    <source>
        <dbReference type="PROSITE" id="PS50979"/>
    </source>
</evidence>
<dbReference type="GO" id="GO:0004075">
    <property type="term" value="F:biotin carboxylase activity"/>
    <property type="evidence" value="ECO:0007669"/>
    <property type="project" value="UniProtKB-EC"/>
</dbReference>
<dbReference type="PANTHER" id="PTHR18866">
    <property type="entry name" value="CARBOXYLASE:PYRUVATE/ACETYL-COA/PROPIONYL-COA CARBOXYLASE"/>
    <property type="match status" value="1"/>
</dbReference>
<evidence type="ECO:0000313" key="17">
    <source>
        <dbReference type="EMBL" id="PQA48590.1"/>
    </source>
</evidence>
<comment type="catalytic activity">
    <reaction evidence="12">
        <text>N(6)-biotinyl-L-lysyl-[protein] + hydrogencarbonate + ATP = N(6)-carboxybiotinyl-L-lysyl-[protein] + ADP + phosphate + H(+)</text>
        <dbReference type="Rhea" id="RHEA:13501"/>
        <dbReference type="Rhea" id="RHEA-COMP:10505"/>
        <dbReference type="Rhea" id="RHEA-COMP:10506"/>
        <dbReference type="ChEBI" id="CHEBI:15378"/>
        <dbReference type="ChEBI" id="CHEBI:17544"/>
        <dbReference type="ChEBI" id="CHEBI:30616"/>
        <dbReference type="ChEBI" id="CHEBI:43474"/>
        <dbReference type="ChEBI" id="CHEBI:83144"/>
        <dbReference type="ChEBI" id="CHEBI:83145"/>
        <dbReference type="ChEBI" id="CHEBI:456216"/>
        <dbReference type="EC" id="6.3.4.14"/>
    </reaction>
</comment>
<keyword evidence="9" id="KW-0809">Transit peptide</keyword>
<evidence type="ECO:0000256" key="6">
    <source>
        <dbReference type="ARBA" id="ARBA00022598"/>
    </source>
</evidence>
<dbReference type="PROSITE" id="PS50975">
    <property type="entry name" value="ATP_GRASP"/>
    <property type="match status" value="1"/>
</dbReference>
<name>A0A2P6ATV7_9GAMM</name>
<dbReference type="InterPro" id="IPR011761">
    <property type="entry name" value="ATP-grasp"/>
</dbReference>
<dbReference type="FunFam" id="3.40.50.20:FF:000010">
    <property type="entry name" value="Propionyl-CoA carboxylase subunit alpha"/>
    <property type="match status" value="1"/>
</dbReference>
<dbReference type="Pfam" id="PF02785">
    <property type="entry name" value="Biotin_carb_C"/>
    <property type="match status" value="1"/>
</dbReference>